<evidence type="ECO:0000313" key="1">
    <source>
        <dbReference type="EMBL" id="CCG03603.1"/>
    </source>
</evidence>
<protein>
    <recommendedName>
        <fullName evidence="3">PIN domain-containing protein</fullName>
    </recommendedName>
</protein>
<dbReference type="HOGENOM" id="CLU_1851280_0_0_11"/>
<evidence type="ECO:0000313" key="2">
    <source>
        <dbReference type="Proteomes" id="UP000007517"/>
    </source>
</evidence>
<dbReference type="OrthoDB" id="5185260at2"/>
<proteinExistence type="predicted"/>
<keyword evidence="2" id="KW-1185">Reference proteome</keyword>
<organism evidence="1 2">
    <name type="scientific">Blastococcus saxobsidens (strain DD2)</name>
    <dbReference type="NCBI Taxonomy" id="1146883"/>
    <lineage>
        <taxon>Bacteria</taxon>
        <taxon>Bacillati</taxon>
        <taxon>Actinomycetota</taxon>
        <taxon>Actinomycetes</taxon>
        <taxon>Geodermatophilales</taxon>
        <taxon>Geodermatophilaceae</taxon>
        <taxon>Blastococcus</taxon>
    </lineage>
</organism>
<dbReference type="KEGG" id="bsd:BLASA_2730"/>
<evidence type="ECO:0008006" key="3">
    <source>
        <dbReference type="Google" id="ProtNLM"/>
    </source>
</evidence>
<dbReference type="STRING" id="1146883.BLASA_2730"/>
<dbReference type="EMBL" id="FO117623">
    <property type="protein sequence ID" value="CCG03603.1"/>
    <property type="molecule type" value="Genomic_DNA"/>
</dbReference>
<reference evidence="1 2" key="1">
    <citation type="journal article" date="2012" name="J. Bacteriol.">
        <title>Genome Sequence of Blastococcus saxobsidens DD2, a Stone-Inhabiting Bacterium.</title>
        <authorList>
            <person name="Chouaia B."/>
            <person name="Crotti E."/>
            <person name="Brusetti L."/>
            <person name="Daffonchio D."/>
            <person name="Essoussi I."/>
            <person name="Nouioui I."/>
            <person name="Sbissi I."/>
            <person name="Ghodhbane-Gtari F."/>
            <person name="Gtari M."/>
            <person name="Vacherie B."/>
            <person name="Barbe V."/>
            <person name="Medigue C."/>
            <person name="Gury J."/>
            <person name="Pujic P."/>
            <person name="Normand P."/>
        </authorList>
    </citation>
    <scope>NUCLEOTIDE SEQUENCE [LARGE SCALE GENOMIC DNA]</scope>
    <source>
        <strain evidence="1 2">DD2</strain>
    </source>
</reference>
<accession>H6RJV0</accession>
<gene>
    <name evidence="1" type="ordered locus">BLASA_2730</name>
</gene>
<reference evidence="2" key="2">
    <citation type="submission" date="2012-02" db="EMBL/GenBank/DDBJ databases">
        <title>Complete genome sequence of Blastococcus saxobsidens strain DD2.</title>
        <authorList>
            <person name="Genoscope."/>
        </authorList>
    </citation>
    <scope>NUCLEOTIDE SEQUENCE [LARGE SCALE GENOMIC DNA]</scope>
    <source>
        <strain evidence="2">DD2</strain>
    </source>
</reference>
<sequence>MKTVVLDNEAVGALSDPGHHKHRPMLAHLAGVVDRRRRGVATGVVVPTAVRVEAGWDRTVPTAAVINRLRIVDVLLDGASADVAAHIVADTRVSVADAHIGAVVRSLARSGDDVLVLTSDPQDITRAAGPAGVRVVRI</sequence>
<dbReference type="RefSeq" id="WP_014376486.1">
    <property type="nucleotide sequence ID" value="NC_016943.1"/>
</dbReference>
<name>H6RJV0_BLASD</name>
<dbReference type="AlphaFoldDB" id="H6RJV0"/>
<dbReference type="Proteomes" id="UP000007517">
    <property type="component" value="Chromosome"/>
</dbReference>